<feature type="transmembrane region" description="Helical" evidence="6">
    <location>
        <begin position="267"/>
        <end position="285"/>
    </location>
</feature>
<dbReference type="PANTHER" id="PTHR39087">
    <property type="entry name" value="UPF0104 MEMBRANE PROTEIN MJ1595"/>
    <property type="match status" value="1"/>
</dbReference>
<evidence type="ECO:0000256" key="6">
    <source>
        <dbReference type="SAM" id="Phobius"/>
    </source>
</evidence>
<keyword evidence="5 6" id="KW-0472">Membrane</keyword>
<protein>
    <submittedName>
        <fullName evidence="7">TIGR00374 family protein</fullName>
    </submittedName>
</protein>
<keyword evidence="2" id="KW-1003">Cell membrane</keyword>
<accession>A0A2Z5JSL9</accession>
<evidence type="ECO:0000256" key="1">
    <source>
        <dbReference type="ARBA" id="ARBA00004651"/>
    </source>
</evidence>
<keyword evidence="4 6" id="KW-1133">Transmembrane helix</keyword>
<feature type="transmembrane region" description="Helical" evidence="6">
    <location>
        <begin position="111"/>
        <end position="137"/>
    </location>
</feature>
<reference evidence="7 8" key="1">
    <citation type="journal article" date="2018" name="Front. Microbiol.">
        <title>Genome Sequencing of Streptomyces atratus SCSIOZH16 and Activation Production of Nocardamine via Metabolic Engineering.</title>
        <authorList>
            <person name="Li Y."/>
            <person name="Zhang C."/>
            <person name="Liu C."/>
            <person name="Ju J."/>
            <person name="Ma J."/>
        </authorList>
    </citation>
    <scope>NUCLEOTIDE SEQUENCE [LARGE SCALE GENOMIC DNA]</scope>
    <source>
        <strain evidence="7 8">SCSIO_ZH16</strain>
    </source>
</reference>
<dbReference type="NCBIfam" id="TIGR00374">
    <property type="entry name" value="flippase-like domain"/>
    <property type="match status" value="1"/>
</dbReference>
<feature type="transmembrane region" description="Helical" evidence="6">
    <location>
        <begin position="36"/>
        <end position="60"/>
    </location>
</feature>
<comment type="subcellular location">
    <subcellularLocation>
        <location evidence="1">Cell membrane</location>
        <topology evidence="1">Multi-pass membrane protein</topology>
    </subcellularLocation>
</comment>
<dbReference type="EMBL" id="CP027306">
    <property type="protein sequence ID" value="AXE83274.1"/>
    <property type="molecule type" value="Genomic_DNA"/>
</dbReference>
<dbReference type="AlphaFoldDB" id="A0A2Z5JSL9"/>
<dbReference type="GO" id="GO:0005886">
    <property type="term" value="C:plasma membrane"/>
    <property type="evidence" value="ECO:0007669"/>
    <property type="project" value="UniProtKB-SubCell"/>
</dbReference>
<dbReference type="Pfam" id="PF03706">
    <property type="entry name" value="LPG_synthase_TM"/>
    <property type="match status" value="1"/>
</dbReference>
<evidence type="ECO:0000256" key="3">
    <source>
        <dbReference type="ARBA" id="ARBA00022692"/>
    </source>
</evidence>
<keyword evidence="3 6" id="KW-0812">Transmembrane</keyword>
<evidence type="ECO:0000256" key="4">
    <source>
        <dbReference type="ARBA" id="ARBA00022989"/>
    </source>
</evidence>
<evidence type="ECO:0000313" key="8">
    <source>
        <dbReference type="Proteomes" id="UP000252698"/>
    </source>
</evidence>
<gene>
    <name evidence="7" type="ORF">C5746_39130</name>
</gene>
<dbReference type="InterPro" id="IPR022791">
    <property type="entry name" value="L-PG_synthase/AglD"/>
</dbReference>
<dbReference type="PANTHER" id="PTHR39087:SF2">
    <property type="entry name" value="UPF0104 MEMBRANE PROTEIN MJ1595"/>
    <property type="match status" value="1"/>
</dbReference>
<proteinExistence type="predicted"/>
<feature type="transmembrane region" description="Helical" evidence="6">
    <location>
        <begin position="72"/>
        <end position="99"/>
    </location>
</feature>
<organism evidence="7 8">
    <name type="scientific">Streptomyces atratus</name>
    <dbReference type="NCBI Taxonomy" id="1893"/>
    <lineage>
        <taxon>Bacteria</taxon>
        <taxon>Bacillati</taxon>
        <taxon>Actinomycetota</taxon>
        <taxon>Actinomycetes</taxon>
        <taxon>Kitasatosporales</taxon>
        <taxon>Streptomycetaceae</taxon>
        <taxon>Streptomyces</taxon>
    </lineage>
</organism>
<sequence length="334" mass="35421">MWWLGSIALVVIAAGVAVYRRHDVAAASHLIAAVRLPRLVLVAGFEAASLGALIALQQWLLRMGGARLRPKVVGTIVLAANAVAGALPGGAAFAAAWMFTQLRRRGVGQVLAGAVLAVSGVLSVAALFALLVTGTLASGPAGLGALRPVVLGLVAVLGAMVGAVAGLSRFEPVRRRFWRLWRRLGVRSQQLRNIEDGLLALVRHVHAVRPGLRPWWQPFTLALLNWACDAACLLACAWALGIGIPWRGILVAYTLAQMTGSLRLTPGGLGVVETSLTALLVLYGLRTDQAIALTLLYRTASYWALQPIGWACWLGLTFSSQRADHRAGPDRHTG</sequence>
<evidence type="ECO:0000256" key="5">
    <source>
        <dbReference type="ARBA" id="ARBA00023136"/>
    </source>
</evidence>
<evidence type="ECO:0000256" key="2">
    <source>
        <dbReference type="ARBA" id="ARBA00022475"/>
    </source>
</evidence>
<feature type="transmembrane region" description="Helical" evidence="6">
    <location>
        <begin position="223"/>
        <end position="246"/>
    </location>
</feature>
<feature type="transmembrane region" description="Helical" evidence="6">
    <location>
        <begin position="149"/>
        <end position="170"/>
    </location>
</feature>
<dbReference type="KEGG" id="sata:C5746_39130"/>
<name>A0A2Z5JSL9_STRAR</name>
<evidence type="ECO:0000313" key="7">
    <source>
        <dbReference type="EMBL" id="AXE83274.1"/>
    </source>
</evidence>
<dbReference type="Proteomes" id="UP000252698">
    <property type="component" value="Chromosome"/>
</dbReference>